<name>A0A1G1V3N3_9BACT</name>
<protein>
    <recommendedName>
        <fullName evidence="3">Ribbon-helix-helix protein CopG domain-containing protein</fullName>
    </recommendedName>
</protein>
<evidence type="ECO:0000313" key="2">
    <source>
        <dbReference type="Proteomes" id="UP000177967"/>
    </source>
</evidence>
<reference evidence="1 2" key="1">
    <citation type="journal article" date="2016" name="Nat. Commun.">
        <title>Thousands of microbial genomes shed light on interconnected biogeochemical processes in an aquifer system.</title>
        <authorList>
            <person name="Anantharaman K."/>
            <person name="Brown C.T."/>
            <person name="Hug L.A."/>
            <person name="Sharon I."/>
            <person name="Castelle C.J."/>
            <person name="Probst A.J."/>
            <person name="Thomas B.C."/>
            <person name="Singh A."/>
            <person name="Wilkins M.J."/>
            <person name="Karaoz U."/>
            <person name="Brodie E.L."/>
            <person name="Williams K.H."/>
            <person name="Hubbard S.S."/>
            <person name="Banfield J.F."/>
        </authorList>
    </citation>
    <scope>NUCLEOTIDE SEQUENCE [LARGE SCALE GENOMIC DNA]</scope>
</reference>
<gene>
    <name evidence="1" type="ORF">A2782_04705</name>
</gene>
<dbReference type="Proteomes" id="UP000177967">
    <property type="component" value="Unassembled WGS sequence"/>
</dbReference>
<dbReference type="EMBL" id="MHBW01000003">
    <property type="protein sequence ID" value="OGY09967.1"/>
    <property type="molecule type" value="Genomic_DNA"/>
</dbReference>
<sequence>MYRLHLYLTDNLKKELDIKAKLSKKTKAEIARLALEKGLKQVKIPKSKSAQALLDLAHFAESLPYDKNAPKDVVKNMDYYTWGGEKDKNHE</sequence>
<evidence type="ECO:0008006" key="3">
    <source>
        <dbReference type="Google" id="ProtNLM"/>
    </source>
</evidence>
<accession>A0A1G1V3N3</accession>
<dbReference type="AlphaFoldDB" id="A0A1G1V3N3"/>
<organism evidence="1 2">
    <name type="scientific">Candidatus Blackburnbacteria bacterium RIFCSPHIGHO2_01_FULL_43_15b</name>
    <dbReference type="NCBI Taxonomy" id="1797513"/>
    <lineage>
        <taxon>Bacteria</taxon>
        <taxon>Candidatus Blackburniibacteriota</taxon>
    </lineage>
</organism>
<comment type="caution">
    <text evidence="1">The sequence shown here is derived from an EMBL/GenBank/DDBJ whole genome shotgun (WGS) entry which is preliminary data.</text>
</comment>
<evidence type="ECO:0000313" key="1">
    <source>
        <dbReference type="EMBL" id="OGY09967.1"/>
    </source>
</evidence>
<proteinExistence type="predicted"/>